<evidence type="ECO:0000256" key="6">
    <source>
        <dbReference type="ARBA" id="ARBA00022692"/>
    </source>
</evidence>
<dbReference type="InterPro" id="IPR010227">
    <property type="entry name" value="NADH_Q_OxRdtase_chainM/4"/>
</dbReference>
<dbReference type="GO" id="GO:0008137">
    <property type="term" value="F:NADH dehydrogenase (ubiquinone) activity"/>
    <property type="evidence" value="ECO:0007669"/>
    <property type="project" value="UniProtKB-UniRule"/>
</dbReference>
<dbReference type="Pfam" id="PF00361">
    <property type="entry name" value="Proton_antipo_M"/>
    <property type="match status" value="1"/>
</dbReference>
<evidence type="ECO:0000313" key="14">
    <source>
        <dbReference type="EMBL" id="BAF98413.1"/>
    </source>
</evidence>
<dbReference type="InterPro" id="IPR001750">
    <property type="entry name" value="ND/Mrp_TM"/>
</dbReference>
<dbReference type="GO" id="GO:0042773">
    <property type="term" value="P:ATP synthesis coupled electron transport"/>
    <property type="evidence" value="ECO:0007669"/>
    <property type="project" value="InterPro"/>
</dbReference>
<organism evidence="14">
    <name type="scientific">Cycas taitungensis</name>
    <name type="common">Prince sago</name>
    <name type="synonym">Cycas taiwaniana</name>
    <dbReference type="NCBI Taxonomy" id="54799"/>
    <lineage>
        <taxon>Eukaryota</taxon>
        <taxon>Viridiplantae</taxon>
        <taxon>Streptophyta</taxon>
        <taxon>Embryophyta</taxon>
        <taxon>Tracheophyta</taxon>
        <taxon>Spermatophyta</taxon>
        <taxon>Cycadidae</taxon>
        <taxon>Cycadales</taxon>
        <taxon>Cycadaceae</taxon>
        <taxon>Cycas</taxon>
    </lineage>
</organism>
<comment type="subcellular location">
    <subcellularLocation>
        <location evidence="2">Membrane</location>
        <topology evidence="2">Multi-pass membrane protein</topology>
    </subcellularLocation>
    <subcellularLocation>
        <location evidence="12">Mitochondrion membrane</location>
        <topology evidence="12">Multi-pass membrane protein</topology>
    </subcellularLocation>
</comment>
<name>B0BLE9_CYCTA</name>
<dbReference type="GO" id="GO:0015990">
    <property type="term" value="P:electron transport coupled proton transport"/>
    <property type="evidence" value="ECO:0007669"/>
    <property type="project" value="TreeGrafter"/>
</dbReference>
<keyword evidence="10 12" id="KW-0830">Ubiquinone</keyword>
<proteinExistence type="inferred from homology"/>
<keyword evidence="12" id="KW-0679">Respiratory chain</keyword>
<evidence type="ECO:0000256" key="1">
    <source>
        <dbReference type="ARBA" id="ARBA00003257"/>
    </source>
</evidence>
<keyword evidence="9 12" id="KW-0520">NAD</keyword>
<gene>
    <name evidence="14" type="primary">nad4</name>
</gene>
<keyword evidence="11 12" id="KW-0472">Membrane</keyword>
<evidence type="ECO:0000259" key="13">
    <source>
        <dbReference type="Pfam" id="PF00361"/>
    </source>
</evidence>
<evidence type="ECO:0000256" key="4">
    <source>
        <dbReference type="ARBA" id="ARBA00012944"/>
    </source>
</evidence>
<evidence type="ECO:0000256" key="2">
    <source>
        <dbReference type="ARBA" id="ARBA00004141"/>
    </source>
</evidence>
<keyword evidence="8 12" id="KW-1133">Transmembrane helix</keyword>
<dbReference type="PRINTS" id="PR01437">
    <property type="entry name" value="NUOXDRDTASE4"/>
</dbReference>
<keyword evidence="12" id="KW-0249">Electron transport</keyword>
<evidence type="ECO:0000256" key="12">
    <source>
        <dbReference type="RuleBase" id="RU003297"/>
    </source>
</evidence>
<evidence type="ECO:0000256" key="9">
    <source>
        <dbReference type="ARBA" id="ARBA00023027"/>
    </source>
</evidence>
<geneLocation type="mitochondrion" evidence="14"/>
<comment type="function">
    <text evidence="12">Core subunit of the mitochondrial membrane respiratory chain NADH dehydrogenase (Complex I) which catalyzes electron transfer from NADH through the respiratory chain, using ubiquinone as an electron acceptor. Essential for the catalytic activity and assembly of complex I.</text>
</comment>
<keyword evidence="12 14" id="KW-0496">Mitochondrion</keyword>
<evidence type="ECO:0000256" key="5">
    <source>
        <dbReference type="ARBA" id="ARBA00021006"/>
    </source>
</evidence>
<evidence type="ECO:0000256" key="7">
    <source>
        <dbReference type="ARBA" id="ARBA00022967"/>
    </source>
</evidence>
<comment type="catalytic activity">
    <reaction evidence="12">
        <text>a ubiquinone + NADH + 5 H(+)(in) = a ubiquinol + NAD(+) + 4 H(+)(out)</text>
        <dbReference type="Rhea" id="RHEA:29091"/>
        <dbReference type="Rhea" id="RHEA-COMP:9565"/>
        <dbReference type="Rhea" id="RHEA-COMP:9566"/>
        <dbReference type="ChEBI" id="CHEBI:15378"/>
        <dbReference type="ChEBI" id="CHEBI:16389"/>
        <dbReference type="ChEBI" id="CHEBI:17976"/>
        <dbReference type="ChEBI" id="CHEBI:57540"/>
        <dbReference type="ChEBI" id="CHEBI:57945"/>
        <dbReference type="EC" id="7.1.1.2"/>
    </reaction>
</comment>
<dbReference type="GeneID" id="5867579"/>
<feature type="transmembrane region" description="Helical" evidence="12">
    <location>
        <begin position="142"/>
        <end position="161"/>
    </location>
</feature>
<accession>B0BLE9</accession>
<dbReference type="PANTHER" id="PTHR43507:SF1">
    <property type="entry name" value="NADH-UBIQUINONE OXIDOREDUCTASE CHAIN 4"/>
    <property type="match status" value="1"/>
</dbReference>
<reference evidence="14" key="2">
    <citation type="journal article" date="2008" name="Mol. Biol. Evol.">
        <title>The Mitochondrial Genome of the Gymnosperm Cycas taitungensis Contains a Novel Family of Short Interspersed Elements, Bpu sequences, and Abundant RNA Editing Sites.</title>
        <authorList>
            <person name="Chaw S-M."/>
            <person name="Shih A.C."/>
            <person name="Wang D."/>
            <person name="Wu Y-W."/>
            <person name="Liu S-M."/>
            <person name="Chou T-Y."/>
        </authorList>
    </citation>
    <scope>NUCLEOTIDE SEQUENCE</scope>
</reference>
<dbReference type="GO" id="GO:0003954">
    <property type="term" value="F:NADH dehydrogenase activity"/>
    <property type="evidence" value="ECO:0007669"/>
    <property type="project" value="TreeGrafter"/>
</dbReference>
<comment type="function">
    <text evidence="1">Core subunit of the mitochondrial membrane respiratory chain NADH dehydrogenase (Complex I) that is believed to belong to the minimal assembly required for catalysis. Complex I functions in the transfer of electrons from NADH to the respiratory chain. The immediate electron acceptor for the enzyme is believed to be ubiquinone.</text>
</comment>
<keyword evidence="7" id="KW-1278">Translocase</keyword>
<comment type="similarity">
    <text evidence="3 12">Belongs to the complex I subunit 4 family.</text>
</comment>
<sequence length="495" mass="53939">MSQQFRECYSNLSGPIPCPVLGSIIPLFLPNSRMRLIRSIGLCASLLTFSYPPVPRIQFDSSTAKSQFVETIRWLPYGSINLYMGIDGIPSSSVILTTFSIPIRILVGWSSMKSYGKEYIIAFPIREFPMIAVFRMPDPLLFHVLPESVLIPMFIIIGVWGSRQRKIKAAHQFLPYTSLGSVLMLLAIPFIFSQTGTTDSQILLTTEFSERRQIFPWIASSAPFPVKVPMVPVHIWSPEAHVEAPTAGSVISAGIPSKLGTYGFLRFSIPMFPEATLCLTPSIYTLSAIATIYTSPTTPRQIDPKKIIAYSPVAHTNFVTIGMSSPNIQGIGGSIPPMSSHGPVPSAPFPCVGVPYDRHKTRPAKYYGGSVSTMPNPSTIFFFSTLANMGLPGTSSSIGEFPILVGAFQRNGLVATSAALGMISGAAYPPWPYNRAVLGNSKPNFPHKSSDPNGREVPISPPLTVGVVRMGVHPKVFPDRMHTPVSNSVQHGKFH</sequence>
<feature type="transmembrane region" description="Helical" evidence="12">
    <location>
        <begin position="173"/>
        <end position="192"/>
    </location>
</feature>
<protein>
    <recommendedName>
        <fullName evidence="5 12">NADH-ubiquinone oxidoreductase chain 4</fullName>
        <ecNumber evidence="4 12">7.1.1.2</ecNumber>
    </recommendedName>
</protein>
<evidence type="ECO:0000256" key="8">
    <source>
        <dbReference type="ARBA" id="ARBA00022989"/>
    </source>
</evidence>
<dbReference type="AlphaFoldDB" id="B0BLE9"/>
<keyword evidence="12" id="KW-0813">Transport</keyword>
<dbReference type="RefSeq" id="YP_001661411.1">
    <property type="nucleotide sequence ID" value="NC_010303.1"/>
</dbReference>
<dbReference type="GO" id="GO:0031966">
    <property type="term" value="C:mitochondrial membrane"/>
    <property type="evidence" value="ECO:0007669"/>
    <property type="project" value="UniProtKB-SubCell"/>
</dbReference>
<evidence type="ECO:0000256" key="11">
    <source>
        <dbReference type="ARBA" id="ARBA00023136"/>
    </source>
</evidence>
<dbReference type="GO" id="GO:0048039">
    <property type="term" value="F:ubiquinone binding"/>
    <property type="evidence" value="ECO:0007669"/>
    <property type="project" value="TreeGrafter"/>
</dbReference>
<reference evidence="14" key="1">
    <citation type="journal article" date="2007" name="Mol. Biol. Evol.">
        <title>Transfer of chloroplast genomic DNA to Mitochondrial genome occurred at least 300MYA.</title>
        <authorList>
            <person name="Wang D."/>
            <person name="Wu Y-W."/>
            <person name="Shih A.C."/>
            <person name="Wu C-S."/>
            <person name="Wang Y-N."/>
            <person name="Chaw S-M."/>
        </authorList>
    </citation>
    <scope>NUCLEOTIDE SEQUENCE</scope>
</reference>
<dbReference type="EMBL" id="AP009381">
    <property type="protein sequence ID" value="BAF98413.1"/>
    <property type="molecule type" value="Genomic_DNA"/>
</dbReference>
<feature type="domain" description="NADH:quinone oxidoreductase/Mrp antiporter transmembrane" evidence="13">
    <location>
        <begin position="141"/>
        <end position="418"/>
    </location>
</feature>
<dbReference type="PANTHER" id="PTHR43507">
    <property type="entry name" value="NADH-UBIQUINONE OXIDOREDUCTASE CHAIN 4"/>
    <property type="match status" value="1"/>
</dbReference>
<evidence type="ECO:0000256" key="10">
    <source>
        <dbReference type="ARBA" id="ARBA00023075"/>
    </source>
</evidence>
<evidence type="ECO:0000256" key="3">
    <source>
        <dbReference type="ARBA" id="ARBA00009025"/>
    </source>
</evidence>
<dbReference type="InterPro" id="IPR003918">
    <property type="entry name" value="NADH_UbQ_OxRdtase"/>
</dbReference>
<dbReference type="EC" id="7.1.1.2" evidence="4 12"/>
<dbReference type="NCBIfam" id="TIGR01972">
    <property type="entry name" value="NDH_I_M"/>
    <property type="match status" value="1"/>
</dbReference>
<keyword evidence="6 12" id="KW-0812">Transmembrane</keyword>